<gene>
    <name evidence="2" type="ORF">SAY86_019889</name>
</gene>
<evidence type="ECO:0000313" key="2">
    <source>
        <dbReference type="EMBL" id="KAK4788570.1"/>
    </source>
</evidence>
<dbReference type="Proteomes" id="UP001346149">
    <property type="component" value="Unassembled WGS sequence"/>
</dbReference>
<dbReference type="GO" id="GO:0001709">
    <property type="term" value="P:cell fate determination"/>
    <property type="evidence" value="ECO:0007669"/>
    <property type="project" value="TreeGrafter"/>
</dbReference>
<evidence type="ECO:0000313" key="3">
    <source>
        <dbReference type="Proteomes" id="UP001346149"/>
    </source>
</evidence>
<dbReference type="PANTHER" id="PTHR33184">
    <property type="entry name" value="PROTEIN TAPETUM DETERMINANT 1-LIKE-RELATED"/>
    <property type="match status" value="1"/>
</dbReference>
<keyword evidence="1" id="KW-0732">Signal</keyword>
<comment type="caution">
    <text evidence="2">The sequence shown here is derived from an EMBL/GenBank/DDBJ whole genome shotgun (WGS) entry which is preliminary data.</text>
</comment>
<reference evidence="2 3" key="1">
    <citation type="journal article" date="2023" name="Hortic Res">
        <title>Pangenome of water caltrop reveals structural variations and asymmetric subgenome divergence after allopolyploidization.</title>
        <authorList>
            <person name="Zhang X."/>
            <person name="Chen Y."/>
            <person name="Wang L."/>
            <person name="Yuan Y."/>
            <person name="Fang M."/>
            <person name="Shi L."/>
            <person name="Lu R."/>
            <person name="Comes H.P."/>
            <person name="Ma Y."/>
            <person name="Chen Y."/>
            <person name="Huang G."/>
            <person name="Zhou Y."/>
            <person name="Zheng Z."/>
            <person name="Qiu Y."/>
        </authorList>
    </citation>
    <scope>NUCLEOTIDE SEQUENCE [LARGE SCALE GENOMIC DNA]</scope>
    <source>
        <strain evidence="2">F231</strain>
    </source>
</reference>
<dbReference type="PANTHER" id="PTHR33184:SF67">
    <property type="entry name" value="PROTEIN TAPETUM DETERMINANT 1"/>
    <property type="match status" value="1"/>
</dbReference>
<accession>A0AAN7R535</accession>
<organism evidence="2 3">
    <name type="scientific">Trapa natans</name>
    <name type="common">Water chestnut</name>
    <dbReference type="NCBI Taxonomy" id="22666"/>
    <lineage>
        <taxon>Eukaryota</taxon>
        <taxon>Viridiplantae</taxon>
        <taxon>Streptophyta</taxon>
        <taxon>Embryophyta</taxon>
        <taxon>Tracheophyta</taxon>
        <taxon>Spermatophyta</taxon>
        <taxon>Magnoliopsida</taxon>
        <taxon>eudicotyledons</taxon>
        <taxon>Gunneridae</taxon>
        <taxon>Pentapetalae</taxon>
        <taxon>rosids</taxon>
        <taxon>malvids</taxon>
        <taxon>Myrtales</taxon>
        <taxon>Lythraceae</taxon>
        <taxon>Trapa</taxon>
    </lineage>
</organism>
<keyword evidence="3" id="KW-1185">Reference proteome</keyword>
<dbReference type="EMBL" id="JAXQNO010000011">
    <property type="protein sequence ID" value="KAK4788570.1"/>
    <property type="molecule type" value="Genomic_DNA"/>
</dbReference>
<dbReference type="AlphaFoldDB" id="A0AAN7R535"/>
<name>A0AAN7R535_TRANT</name>
<protein>
    <submittedName>
        <fullName evidence="2">Uncharacterized protein</fullName>
    </submittedName>
</protein>
<dbReference type="InterPro" id="IPR040361">
    <property type="entry name" value="TPD1"/>
</dbReference>
<evidence type="ECO:0000256" key="1">
    <source>
        <dbReference type="ARBA" id="ARBA00022729"/>
    </source>
</evidence>
<proteinExistence type="predicted"/>
<dbReference type="Pfam" id="PF24068">
    <property type="entry name" value="TPD1_C"/>
    <property type="match status" value="1"/>
</dbReference>
<sequence length="119" mass="12896">MVSRTASRVEGTNKIGEDSCAIADIRIKQGLTDPLPNGIPTYTVEIVNMCATGCSILDIHVSCGWFSSAKLINPRIFRRLSYNDCIVNDGKPLANGATLSFRYANTYSYPLSVSSVKCA</sequence>